<evidence type="ECO:0000256" key="5">
    <source>
        <dbReference type="SAM" id="SignalP"/>
    </source>
</evidence>
<feature type="transmembrane region" description="Helical" evidence="4">
    <location>
        <begin position="215"/>
        <end position="235"/>
    </location>
</feature>
<protein>
    <recommendedName>
        <fullName evidence="10">E3 ubiquitin-protein ligase APD1-4 middle domain-containing protein</fullName>
    </recommendedName>
</protein>
<dbReference type="EMBL" id="KB870808">
    <property type="protein sequence ID" value="EOA29286.1"/>
    <property type="molecule type" value="Genomic_DNA"/>
</dbReference>
<dbReference type="InterPro" id="IPR032010">
    <property type="entry name" value="APD1-4_M"/>
</dbReference>
<feature type="domain" description="E3 ubiquitin-protein ligase APD1-4 middle" evidence="7">
    <location>
        <begin position="122"/>
        <end position="231"/>
    </location>
</feature>
<evidence type="ECO:0000313" key="8">
    <source>
        <dbReference type="EMBL" id="EOA29286.1"/>
    </source>
</evidence>
<evidence type="ECO:0000256" key="4">
    <source>
        <dbReference type="SAM" id="Phobius"/>
    </source>
</evidence>
<keyword evidence="4" id="KW-1133">Transmembrane helix</keyword>
<dbReference type="GO" id="GO:0005768">
    <property type="term" value="C:endosome"/>
    <property type="evidence" value="ECO:0007669"/>
    <property type="project" value="TreeGrafter"/>
</dbReference>
<dbReference type="PANTHER" id="PTHR46858">
    <property type="entry name" value="OS05G0521000 PROTEIN"/>
    <property type="match status" value="1"/>
</dbReference>
<evidence type="ECO:0000259" key="7">
    <source>
        <dbReference type="Pfam" id="PF16041"/>
    </source>
</evidence>
<evidence type="ECO:0000313" key="9">
    <source>
        <dbReference type="Proteomes" id="UP000029121"/>
    </source>
</evidence>
<reference evidence="9" key="1">
    <citation type="journal article" date="2013" name="Nat. Genet.">
        <title>The Capsella rubella genome and the genomic consequences of rapid mating system evolution.</title>
        <authorList>
            <person name="Slotte T."/>
            <person name="Hazzouri K.M."/>
            <person name="Agren J.A."/>
            <person name="Koenig D."/>
            <person name="Maumus F."/>
            <person name="Guo Y.L."/>
            <person name="Steige K."/>
            <person name="Platts A.E."/>
            <person name="Escobar J.S."/>
            <person name="Newman L.K."/>
            <person name="Wang W."/>
            <person name="Mandakova T."/>
            <person name="Vello E."/>
            <person name="Smith L.M."/>
            <person name="Henz S.R."/>
            <person name="Steffen J."/>
            <person name="Takuno S."/>
            <person name="Brandvain Y."/>
            <person name="Coop G."/>
            <person name="Andolfatto P."/>
            <person name="Hu T.T."/>
            <person name="Blanchette M."/>
            <person name="Clark R.M."/>
            <person name="Quesneville H."/>
            <person name="Nordborg M."/>
            <person name="Gaut B.S."/>
            <person name="Lysak M.A."/>
            <person name="Jenkins J."/>
            <person name="Grimwood J."/>
            <person name="Chapman J."/>
            <person name="Prochnik S."/>
            <person name="Shu S."/>
            <person name="Rokhsar D."/>
            <person name="Schmutz J."/>
            <person name="Weigel D."/>
            <person name="Wright S.I."/>
        </authorList>
    </citation>
    <scope>NUCLEOTIDE SEQUENCE [LARGE SCALE GENOMIC DNA]</scope>
    <source>
        <strain evidence="9">cv. Monte Gargano</strain>
    </source>
</reference>
<keyword evidence="4" id="KW-0812">Transmembrane</keyword>
<feature type="domain" description="E3 ubiquitin-protein ligase APD1-4 N-terminal" evidence="6">
    <location>
        <begin position="61"/>
        <end position="120"/>
    </location>
</feature>
<feature type="signal peptide" evidence="5">
    <location>
        <begin position="1"/>
        <end position="26"/>
    </location>
</feature>
<keyword evidence="3" id="KW-0862">Zinc</keyword>
<accession>R0G1X9</accession>
<evidence type="ECO:0008006" key="10">
    <source>
        <dbReference type="Google" id="ProtNLM"/>
    </source>
</evidence>
<keyword evidence="1" id="KW-0479">Metal-binding</keyword>
<evidence type="ECO:0000256" key="1">
    <source>
        <dbReference type="ARBA" id="ARBA00022723"/>
    </source>
</evidence>
<dbReference type="AlphaFoldDB" id="R0G1X9"/>
<dbReference type="GO" id="GO:0009705">
    <property type="term" value="C:plant-type vacuole membrane"/>
    <property type="evidence" value="ECO:0007669"/>
    <property type="project" value="TreeGrafter"/>
</dbReference>
<name>R0G1X9_9BRAS</name>
<dbReference type="Proteomes" id="UP000029121">
    <property type="component" value="Unassembled WGS sequence"/>
</dbReference>
<keyword evidence="4" id="KW-0472">Membrane</keyword>
<dbReference type="Pfam" id="PF16041">
    <property type="entry name" value="APD1-4_M"/>
    <property type="match status" value="1"/>
</dbReference>
<dbReference type="GO" id="GO:0008270">
    <property type="term" value="F:zinc ion binding"/>
    <property type="evidence" value="ECO:0007669"/>
    <property type="project" value="UniProtKB-KW"/>
</dbReference>
<organism evidence="8 9">
    <name type="scientific">Capsella rubella</name>
    <dbReference type="NCBI Taxonomy" id="81985"/>
    <lineage>
        <taxon>Eukaryota</taxon>
        <taxon>Viridiplantae</taxon>
        <taxon>Streptophyta</taxon>
        <taxon>Embryophyta</taxon>
        <taxon>Tracheophyta</taxon>
        <taxon>Spermatophyta</taxon>
        <taxon>Magnoliopsida</taxon>
        <taxon>eudicotyledons</taxon>
        <taxon>Gunneridae</taxon>
        <taxon>Pentapetalae</taxon>
        <taxon>rosids</taxon>
        <taxon>malvids</taxon>
        <taxon>Brassicales</taxon>
        <taxon>Brassicaceae</taxon>
        <taxon>Camelineae</taxon>
        <taxon>Capsella</taxon>
    </lineage>
</organism>
<keyword evidence="2" id="KW-0863">Zinc-finger</keyword>
<dbReference type="eggNOG" id="KOG4275">
    <property type="taxonomic scope" value="Eukaryota"/>
</dbReference>
<evidence type="ECO:0000256" key="2">
    <source>
        <dbReference type="ARBA" id="ARBA00022771"/>
    </source>
</evidence>
<dbReference type="GO" id="GO:0016567">
    <property type="term" value="P:protein ubiquitination"/>
    <property type="evidence" value="ECO:0007669"/>
    <property type="project" value="TreeGrafter"/>
</dbReference>
<sequence>MPWFCYAFVFLFLFFGSVIMTQSVYSAENVWLGPNSSILVDPSSVFVESIKVKEMDYSKSGLQLYGFYGSPPQLNRFVNWSESRVLPAWQYYFNEGTLLNITYKVEPLGSAVQLMVDEGSGMIQLEISKSSSYHLTLTNLKRKDVKVELNTDVRAVLYDTKQSFYNCTFGSGECTFKLYAMSLVGSSVVVASPTLSQGASIEDEWFIKISYQHRWITYVICIGLAVCFTLLATQVCSGEGPLTENDSARTCLLAEKADDGSCNETVTNDDADLEESIGNVEEARQRSMSLSDIPRVFDPSDYCFSCVFCGIMLDRACERCPMCGRRMKTLKRTETA</sequence>
<keyword evidence="5" id="KW-0732">Signal</keyword>
<evidence type="ECO:0000256" key="3">
    <source>
        <dbReference type="ARBA" id="ARBA00022833"/>
    </source>
</evidence>
<dbReference type="GO" id="GO:0061630">
    <property type="term" value="F:ubiquitin protein ligase activity"/>
    <property type="evidence" value="ECO:0007669"/>
    <property type="project" value="TreeGrafter"/>
</dbReference>
<evidence type="ECO:0000259" key="6">
    <source>
        <dbReference type="Pfam" id="PF16040"/>
    </source>
</evidence>
<proteinExistence type="predicted"/>
<gene>
    <name evidence="8" type="ORF">CARUB_v10025561mg</name>
</gene>
<dbReference type="InterPro" id="IPR032008">
    <property type="entry name" value="APD1-4_N"/>
</dbReference>
<dbReference type="PANTHER" id="PTHR46858:SF5">
    <property type="entry name" value="E3 UBIQUITIN-PROTEIN LIGASE APD1-RELATED"/>
    <property type="match status" value="1"/>
</dbReference>
<dbReference type="Pfam" id="PF16040">
    <property type="entry name" value="APD1-4_N"/>
    <property type="match status" value="1"/>
</dbReference>
<keyword evidence="9" id="KW-1185">Reference proteome</keyword>
<dbReference type="STRING" id="81985.R0G1X9"/>
<feature type="chain" id="PRO_5004341598" description="E3 ubiquitin-protein ligase APD1-4 middle domain-containing protein" evidence="5">
    <location>
        <begin position="27"/>
        <end position="336"/>
    </location>
</feature>